<proteinExistence type="predicted"/>
<organism evidence="2 3">
    <name type="scientific">Halosegnis marinus</name>
    <dbReference type="NCBI Taxonomy" id="3034023"/>
    <lineage>
        <taxon>Archaea</taxon>
        <taxon>Methanobacteriati</taxon>
        <taxon>Methanobacteriota</taxon>
        <taxon>Stenosarchaea group</taxon>
        <taxon>Halobacteria</taxon>
        <taxon>Halobacteriales</taxon>
        <taxon>Natronomonadaceae</taxon>
        <taxon>Halosegnis</taxon>
    </lineage>
</organism>
<protein>
    <submittedName>
        <fullName evidence="2">Uncharacterized protein</fullName>
    </submittedName>
</protein>
<accession>A0ABD5ZLH0</accession>
<reference evidence="2 3" key="1">
    <citation type="journal article" date="2019" name="Int. J. Syst. Evol. Microbiol.">
        <title>The Global Catalogue of Microorganisms (GCM) 10K type strain sequencing project: providing services to taxonomists for standard genome sequencing and annotation.</title>
        <authorList>
            <consortium name="The Broad Institute Genomics Platform"/>
            <consortium name="The Broad Institute Genome Sequencing Center for Infectious Disease"/>
            <person name="Wu L."/>
            <person name="Ma J."/>
        </authorList>
    </citation>
    <scope>NUCLEOTIDE SEQUENCE [LARGE SCALE GENOMIC DNA]</scope>
    <source>
        <strain evidence="2 3">DT85</strain>
    </source>
</reference>
<dbReference type="GeneID" id="79265834"/>
<keyword evidence="3" id="KW-1185">Reference proteome</keyword>
<comment type="caution">
    <text evidence="2">The sequence shown here is derived from an EMBL/GenBank/DDBJ whole genome shotgun (WGS) entry which is preliminary data.</text>
</comment>
<evidence type="ECO:0000313" key="3">
    <source>
        <dbReference type="Proteomes" id="UP001596398"/>
    </source>
</evidence>
<evidence type="ECO:0000313" key="2">
    <source>
        <dbReference type="EMBL" id="MFC7234170.1"/>
    </source>
</evidence>
<evidence type="ECO:0000256" key="1">
    <source>
        <dbReference type="SAM" id="Phobius"/>
    </source>
</evidence>
<gene>
    <name evidence="2" type="ORF">ACFQJ4_02445</name>
</gene>
<feature type="transmembrane region" description="Helical" evidence="1">
    <location>
        <begin position="150"/>
        <end position="175"/>
    </location>
</feature>
<dbReference type="RefSeq" id="WP_276235169.1">
    <property type="nucleotide sequence ID" value="NZ_CP119802.1"/>
</dbReference>
<dbReference type="EMBL" id="JBHTAP010000001">
    <property type="protein sequence ID" value="MFC7234170.1"/>
    <property type="molecule type" value="Genomic_DNA"/>
</dbReference>
<keyword evidence="1" id="KW-1133">Transmembrane helix</keyword>
<sequence length="206" mass="20629">MSAGGETFERVVASLRAWEPSPGTTGGARAVRARLDADLNADAGTPWERAVVERTRGSLVGDVVVDGAVGVVLLDAAHVPSVTARLGVLADHFEYLVVYWWATDPAGADARRTVERYHSANELGLSGLAYVSRPAPASATTEGRSLAGPVALAAGAGATALLCAATVAVGAGAVGPLASDALARGLLAATGALFLGTLGLGAAMTR</sequence>
<name>A0ABD5ZLH0_9EURY</name>
<keyword evidence="1" id="KW-0472">Membrane</keyword>
<dbReference type="Proteomes" id="UP001596398">
    <property type="component" value="Unassembled WGS sequence"/>
</dbReference>
<keyword evidence="1" id="KW-0812">Transmembrane</keyword>
<feature type="transmembrane region" description="Helical" evidence="1">
    <location>
        <begin position="181"/>
        <end position="203"/>
    </location>
</feature>
<dbReference type="AlphaFoldDB" id="A0ABD5ZLH0"/>